<keyword evidence="2" id="KW-0282">Flagellum</keyword>
<dbReference type="Proteomes" id="UP001293791">
    <property type="component" value="Unassembled WGS sequence"/>
</dbReference>
<name>A0ABU5L9L8_9RICK</name>
<feature type="chain" id="PRO_5045372481" evidence="1">
    <location>
        <begin position="19"/>
        <end position="138"/>
    </location>
</feature>
<evidence type="ECO:0000256" key="1">
    <source>
        <dbReference type="SAM" id="SignalP"/>
    </source>
</evidence>
<reference evidence="2 3" key="1">
    <citation type="submission" date="2023-02" db="EMBL/GenBank/DDBJ databases">
        <title>Host association and intracellularity evolved multiple times independently in the Rickettsiales.</title>
        <authorList>
            <person name="Castelli M."/>
            <person name="Nardi T."/>
            <person name="Gammuto L."/>
            <person name="Bellinzona G."/>
            <person name="Sabaneyeva E."/>
            <person name="Potekhin A."/>
            <person name="Serra V."/>
            <person name="Petroni G."/>
            <person name="Sassera D."/>
        </authorList>
    </citation>
    <scope>NUCLEOTIDE SEQUENCE [LARGE SCALE GENOMIC DNA]</scope>
    <source>
        <strain evidence="2 3">BOD18</strain>
    </source>
</reference>
<organism evidence="2 3">
    <name type="scientific">Candidatus Cyrtobacter comes</name>
    <dbReference type="NCBI Taxonomy" id="675776"/>
    <lineage>
        <taxon>Bacteria</taxon>
        <taxon>Pseudomonadati</taxon>
        <taxon>Pseudomonadota</taxon>
        <taxon>Alphaproteobacteria</taxon>
        <taxon>Rickettsiales</taxon>
        <taxon>Candidatus Midichloriaceae</taxon>
        <taxon>Candidatus Cyrtobacter</taxon>
    </lineage>
</organism>
<keyword evidence="1" id="KW-0732">Signal</keyword>
<keyword evidence="3" id="KW-1185">Reference proteome</keyword>
<keyword evidence="2" id="KW-0966">Cell projection</keyword>
<keyword evidence="2" id="KW-0969">Cilium</keyword>
<proteinExistence type="predicted"/>
<protein>
    <submittedName>
        <fullName evidence="2">Flagellar basal body rod protein FlgB</fullName>
    </submittedName>
</protein>
<dbReference type="RefSeq" id="WP_322498263.1">
    <property type="nucleotide sequence ID" value="NZ_JARGYT010000125.1"/>
</dbReference>
<gene>
    <name evidence="2" type="ORF">Cyrtocomes_01216</name>
</gene>
<sequence length="138" mass="15356">MRHLWVFCALYFSLCAHCFSNSVLSDLAGYVDFFAKQDAVISKNIANASTPGYIALELQKSDRTSISLSTTNPLHMDCSSDNRFEIIEKRDSPTSMDGNSVDLQKELIQKDKNAAAFKNALHIYSKARSLTKLAADDK</sequence>
<dbReference type="EMBL" id="JARGYT010000125">
    <property type="protein sequence ID" value="MDZ5762821.1"/>
    <property type="molecule type" value="Genomic_DNA"/>
</dbReference>
<evidence type="ECO:0000313" key="2">
    <source>
        <dbReference type="EMBL" id="MDZ5762821.1"/>
    </source>
</evidence>
<comment type="caution">
    <text evidence="2">The sequence shown here is derived from an EMBL/GenBank/DDBJ whole genome shotgun (WGS) entry which is preliminary data.</text>
</comment>
<evidence type="ECO:0000313" key="3">
    <source>
        <dbReference type="Proteomes" id="UP001293791"/>
    </source>
</evidence>
<accession>A0ABU5L9L8</accession>
<feature type="signal peptide" evidence="1">
    <location>
        <begin position="1"/>
        <end position="18"/>
    </location>
</feature>